<dbReference type="PROSITE" id="PS51382">
    <property type="entry name" value="SPX"/>
    <property type="match status" value="1"/>
</dbReference>
<dbReference type="EMBL" id="MCGE01000011">
    <property type="protein sequence ID" value="ORZ16555.1"/>
    <property type="molecule type" value="Genomic_DNA"/>
</dbReference>
<dbReference type="Pfam" id="PF02656">
    <property type="entry name" value="DUF202"/>
    <property type="match status" value="1"/>
</dbReference>
<protein>
    <submittedName>
        <fullName evidence="9">VTC domain-domain-containing protein</fullName>
    </submittedName>
</protein>
<dbReference type="GO" id="GO:0005774">
    <property type="term" value="C:vacuolar membrane"/>
    <property type="evidence" value="ECO:0007669"/>
    <property type="project" value="UniProtKB-SubCell"/>
</dbReference>
<feature type="compositionally biased region" description="Low complexity" evidence="6">
    <location>
        <begin position="535"/>
        <end position="547"/>
    </location>
</feature>
<dbReference type="InterPro" id="IPR003807">
    <property type="entry name" value="DUF202"/>
</dbReference>
<evidence type="ECO:0000256" key="4">
    <source>
        <dbReference type="ARBA" id="ARBA00022989"/>
    </source>
</evidence>
<accession>A0A1X2IHF9</accession>
<feature type="domain" description="SPX" evidence="8">
    <location>
        <begin position="1"/>
        <end position="155"/>
    </location>
</feature>
<dbReference type="Pfam" id="PF09359">
    <property type="entry name" value="VTC"/>
    <property type="match status" value="1"/>
</dbReference>
<feature type="region of interest" description="Disordered" evidence="6">
    <location>
        <begin position="75"/>
        <end position="101"/>
    </location>
</feature>
<keyword evidence="5 7" id="KW-0472">Membrane</keyword>
<dbReference type="InterPro" id="IPR042267">
    <property type="entry name" value="VTC_sf"/>
</dbReference>
<evidence type="ECO:0000313" key="10">
    <source>
        <dbReference type="Proteomes" id="UP000193560"/>
    </source>
</evidence>
<evidence type="ECO:0000256" key="5">
    <source>
        <dbReference type="ARBA" id="ARBA00023136"/>
    </source>
</evidence>
<sequence>MKFEEELNIKTYKPWRHLYVRYSEISAGLDKRSLGWTDKDERSFVETFKQELAKVYDFVDERMVELSRRVEQAETSINDLKRKPQQQKQSSNSNPSTVDNNIKHAYDSLADTLAEILFDINDLSRYHQLNKTALEKLVKQHDKLTRLDLRTKYHGSLLENWPLDKVYFDVLIVRISNMQDICRLKGHPRSRQAYSQGEDQTAFERATSKYWIHPDNITEVKSIILMYLPIHVFNQRKTYEPSDAAVSSVYFDNANYDLYSERLQREEGAEAIRFRWYGAATDDIYIERKTHHAPWLNGSSVKDRFRLKDGQVNAFLKGQYTTDHLINDLTTKTKLDQAAIEQNAFIAKGVQTSVQNRQLKPMCRVFYNRTAFQLPGDQRLRLSLDHNLTFIREDDLDGKARRQQTHSSTIHSGRQEQQQWRRLDIGVDYPFRHIASNDIHRFPYAVLETKIQRHLGQESPPWLDALLNSHLVHEVPRFSKYLHGASQLYKNSVPIMPWWICELEKDIRKQPMVNCGLSRSLSFKPLFNGRHRSSLALADDNNNNASSPTTMTKGTTNDQQQQSKVIPYIAIKLSDPEQDKAANVKSSGINNKHMAYGELHDPSSKSAANGGKGPRDLVSRFWNGKGLLSYSGKGSNKKGADVSAGGLEEGAYHKQIQQQQQPPPARLAGQVKKLDPKAFFANERTFISWLQFCALILTVALNLLNYGDLISRLVGAIFIILASIISIYALFRFQIRAYQMRTGRNILRMDDIYGPAVLCVLLVAALVVNFYLRAPLLTQQDDDATMVTISPQSLD</sequence>
<dbReference type="CDD" id="cd07751">
    <property type="entry name" value="PolyPPase_VTC4_like"/>
    <property type="match status" value="1"/>
</dbReference>
<feature type="transmembrane region" description="Helical" evidence="7">
    <location>
        <begin position="752"/>
        <end position="772"/>
    </location>
</feature>
<evidence type="ECO:0000256" key="1">
    <source>
        <dbReference type="ARBA" id="ARBA00004128"/>
    </source>
</evidence>
<organism evidence="9 10">
    <name type="scientific">Absidia repens</name>
    <dbReference type="NCBI Taxonomy" id="90262"/>
    <lineage>
        <taxon>Eukaryota</taxon>
        <taxon>Fungi</taxon>
        <taxon>Fungi incertae sedis</taxon>
        <taxon>Mucoromycota</taxon>
        <taxon>Mucoromycotina</taxon>
        <taxon>Mucoromycetes</taxon>
        <taxon>Mucorales</taxon>
        <taxon>Cunninghamellaceae</taxon>
        <taxon>Absidia</taxon>
    </lineage>
</organism>
<evidence type="ECO:0000256" key="7">
    <source>
        <dbReference type="SAM" id="Phobius"/>
    </source>
</evidence>
<gene>
    <name evidence="9" type="ORF">BCR42DRAFT_375221</name>
</gene>
<keyword evidence="2" id="KW-0926">Vacuole</keyword>
<dbReference type="GO" id="GO:0006799">
    <property type="term" value="P:polyphosphate biosynthetic process"/>
    <property type="evidence" value="ECO:0007669"/>
    <property type="project" value="UniProtKB-ARBA"/>
</dbReference>
<feature type="region of interest" description="Disordered" evidence="6">
    <location>
        <begin position="594"/>
        <end position="613"/>
    </location>
</feature>
<dbReference type="Proteomes" id="UP000193560">
    <property type="component" value="Unassembled WGS sequence"/>
</dbReference>
<feature type="compositionally biased region" description="Polar residues" evidence="6">
    <location>
        <begin position="548"/>
        <end position="561"/>
    </location>
</feature>
<dbReference type="InterPro" id="IPR018966">
    <property type="entry name" value="VTC_domain"/>
</dbReference>
<dbReference type="STRING" id="90262.A0A1X2IHF9"/>
<feature type="transmembrane region" description="Helical" evidence="7">
    <location>
        <begin position="710"/>
        <end position="731"/>
    </location>
</feature>
<reference evidence="9 10" key="1">
    <citation type="submission" date="2016-07" db="EMBL/GenBank/DDBJ databases">
        <title>Pervasive Adenine N6-methylation of Active Genes in Fungi.</title>
        <authorList>
            <consortium name="DOE Joint Genome Institute"/>
            <person name="Mondo S.J."/>
            <person name="Dannebaum R.O."/>
            <person name="Kuo R.C."/>
            <person name="Labutti K."/>
            <person name="Haridas S."/>
            <person name="Kuo A."/>
            <person name="Salamov A."/>
            <person name="Ahrendt S.R."/>
            <person name="Lipzen A."/>
            <person name="Sullivan W."/>
            <person name="Andreopoulos W.B."/>
            <person name="Clum A."/>
            <person name="Lindquist E."/>
            <person name="Daum C."/>
            <person name="Ramamoorthy G.K."/>
            <person name="Gryganskyi A."/>
            <person name="Culley D."/>
            <person name="Magnuson J.K."/>
            <person name="James T.Y."/>
            <person name="O'Malley M.A."/>
            <person name="Stajich J.E."/>
            <person name="Spatafora J.W."/>
            <person name="Visel A."/>
            <person name="Grigoriev I.V."/>
        </authorList>
    </citation>
    <scope>NUCLEOTIDE SEQUENCE [LARGE SCALE GENOMIC DNA]</scope>
    <source>
        <strain evidence="9 10">NRRL 1336</strain>
    </source>
</reference>
<dbReference type="CDD" id="cd14480">
    <property type="entry name" value="SPX_VTC2_like"/>
    <property type="match status" value="1"/>
</dbReference>
<dbReference type="InterPro" id="IPR004331">
    <property type="entry name" value="SPX_dom"/>
</dbReference>
<keyword evidence="3 7" id="KW-0812">Transmembrane</keyword>
<dbReference type="AlphaFoldDB" id="A0A1X2IHF9"/>
<feature type="compositionally biased region" description="Low complexity" evidence="6">
    <location>
        <begin position="86"/>
        <end position="96"/>
    </location>
</feature>
<dbReference type="OrthoDB" id="6493944at2759"/>
<dbReference type="Gene3D" id="3.20.100.30">
    <property type="entry name" value="VTC, catalytic tunnel domain"/>
    <property type="match status" value="1"/>
</dbReference>
<comment type="caution">
    <text evidence="9">The sequence shown here is derived from an EMBL/GenBank/DDBJ whole genome shotgun (WGS) entry which is preliminary data.</text>
</comment>
<proteinExistence type="predicted"/>
<feature type="region of interest" description="Disordered" evidence="6">
    <location>
        <begin position="535"/>
        <end position="561"/>
    </location>
</feature>
<evidence type="ECO:0000313" key="9">
    <source>
        <dbReference type="EMBL" id="ORZ16555.1"/>
    </source>
</evidence>
<dbReference type="PANTHER" id="PTHR46140">
    <property type="entry name" value="VACUOLAR TRANSPORTER CHAPERONE 1-RELATED"/>
    <property type="match status" value="1"/>
</dbReference>
<keyword evidence="4 7" id="KW-1133">Transmembrane helix</keyword>
<dbReference type="InterPro" id="IPR051572">
    <property type="entry name" value="VTC_Complex_Subunit"/>
</dbReference>
<name>A0A1X2IHF9_9FUNG</name>
<evidence type="ECO:0000256" key="3">
    <source>
        <dbReference type="ARBA" id="ARBA00022692"/>
    </source>
</evidence>
<evidence type="ECO:0000256" key="6">
    <source>
        <dbReference type="SAM" id="MobiDB-lite"/>
    </source>
</evidence>
<comment type="subcellular location">
    <subcellularLocation>
        <location evidence="1">Vacuole membrane</location>
        <topology evidence="1">Multi-pass membrane protein</topology>
    </subcellularLocation>
</comment>
<keyword evidence="10" id="KW-1185">Reference proteome</keyword>
<evidence type="ECO:0000259" key="8">
    <source>
        <dbReference type="PROSITE" id="PS51382"/>
    </source>
</evidence>
<evidence type="ECO:0000256" key="2">
    <source>
        <dbReference type="ARBA" id="ARBA00022554"/>
    </source>
</evidence>
<dbReference type="PANTHER" id="PTHR46140:SF1">
    <property type="entry name" value="VACUOLAR TRANSPORTER CHAPERONE COMPLEX SUBUNIT 4-RELATED"/>
    <property type="match status" value="1"/>
</dbReference>